<comment type="caution">
    <text evidence="1">The sequence shown here is derived from an EMBL/GenBank/DDBJ whole genome shotgun (WGS) entry which is preliminary data.</text>
</comment>
<gene>
    <name evidence="1" type="ORF">ACFQ4E_15765</name>
</gene>
<reference evidence="2" key="1">
    <citation type="journal article" date="2019" name="Int. J. Syst. Evol. Microbiol.">
        <title>The Global Catalogue of Microorganisms (GCM) 10K type strain sequencing project: providing services to taxonomists for standard genome sequencing and annotation.</title>
        <authorList>
            <consortium name="The Broad Institute Genomics Platform"/>
            <consortium name="The Broad Institute Genome Sequencing Center for Infectious Disease"/>
            <person name="Wu L."/>
            <person name="Ma J."/>
        </authorList>
    </citation>
    <scope>NUCLEOTIDE SEQUENCE [LARGE SCALE GENOMIC DNA]</scope>
    <source>
        <strain evidence="2">CCUG 62953</strain>
    </source>
</reference>
<keyword evidence="2" id="KW-1185">Reference proteome</keyword>
<evidence type="ECO:0000313" key="1">
    <source>
        <dbReference type="EMBL" id="MFD1343885.1"/>
    </source>
</evidence>
<dbReference type="RefSeq" id="WP_386805211.1">
    <property type="nucleotide sequence ID" value="NZ_JBHTMU010000033.1"/>
</dbReference>
<sequence>MKLGLCLLAIALVTTSCGRIGGPPPPVRQVEGKTVVNDAAGATLVIDENGCQTVIPADGGTPELVRDVNGAPVCVPVLPQP</sequence>
<accession>A0ABW3ZM73</accession>
<dbReference type="PROSITE" id="PS51257">
    <property type="entry name" value="PROKAR_LIPOPROTEIN"/>
    <property type="match status" value="1"/>
</dbReference>
<evidence type="ECO:0008006" key="3">
    <source>
        <dbReference type="Google" id="ProtNLM"/>
    </source>
</evidence>
<dbReference type="EMBL" id="JBHTMU010000033">
    <property type="protein sequence ID" value="MFD1343885.1"/>
    <property type="molecule type" value="Genomic_DNA"/>
</dbReference>
<evidence type="ECO:0000313" key="2">
    <source>
        <dbReference type="Proteomes" id="UP001597135"/>
    </source>
</evidence>
<organism evidence="1 2">
    <name type="scientific">Litorisediminicola beolgyonensis</name>
    <dbReference type="NCBI Taxonomy" id="1173614"/>
    <lineage>
        <taxon>Bacteria</taxon>
        <taxon>Pseudomonadati</taxon>
        <taxon>Pseudomonadota</taxon>
        <taxon>Alphaproteobacteria</taxon>
        <taxon>Rhodobacterales</taxon>
        <taxon>Paracoccaceae</taxon>
        <taxon>Litorisediminicola</taxon>
    </lineage>
</organism>
<name>A0ABW3ZM73_9RHOB</name>
<protein>
    <recommendedName>
        <fullName evidence="3">Lipoprotein</fullName>
    </recommendedName>
</protein>
<proteinExistence type="predicted"/>
<dbReference type="Proteomes" id="UP001597135">
    <property type="component" value="Unassembled WGS sequence"/>
</dbReference>